<evidence type="ECO:0000256" key="1">
    <source>
        <dbReference type="ARBA" id="ARBA00007626"/>
    </source>
</evidence>
<protein>
    <submittedName>
        <fullName evidence="4">Pentatricopeptide repeat-containing protein, mitochondrial</fullName>
    </submittedName>
</protein>
<dbReference type="Pfam" id="PF13041">
    <property type="entry name" value="PPR_2"/>
    <property type="match status" value="2"/>
</dbReference>
<feature type="repeat" description="PPR" evidence="3">
    <location>
        <begin position="338"/>
        <end position="372"/>
    </location>
</feature>
<evidence type="ECO:0000313" key="4">
    <source>
        <dbReference type="EMBL" id="KAL0408914.1"/>
    </source>
</evidence>
<keyword evidence="2" id="KW-0677">Repeat</keyword>
<feature type="repeat" description="PPR" evidence="3">
    <location>
        <begin position="266"/>
        <end position="300"/>
    </location>
</feature>
<feature type="repeat" description="PPR" evidence="3">
    <location>
        <begin position="198"/>
        <end position="232"/>
    </location>
</feature>
<dbReference type="Gene3D" id="1.25.40.10">
    <property type="entry name" value="Tetratricopeptide repeat domain"/>
    <property type="match status" value="3"/>
</dbReference>
<dbReference type="PROSITE" id="PS51375">
    <property type="entry name" value="PPR"/>
    <property type="match status" value="4"/>
</dbReference>
<evidence type="ECO:0000256" key="2">
    <source>
        <dbReference type="ARBA" id="ARBA00022737"/>
    </source>
</evidence>
<dbReference type="Pfam" id="PF01535">
    <property type="entry name" value="PPR"/>
    <property type="match status" value="2"/>
</dbReference>
<dbReference type="NCBIfam" id="TIGR00756">
    <property type="entry name" value="PPR"/>
    <property type="match status" value="2"/>
</dbReference>
<dbReference type="GO" id="GO:0003729">
    <property type="term" value="F:mRNA binding"/>
    <property type="evidence" value="ECO:0007669"/>
    <property type="project" value="TreeGrafter"/>
</dbReference>
<organism evidence="4">
    <name type="scientific">Sesamum radiatum</name>
    <name type="common">Black benniseed</name>
    <dbReference type="NCBI Taxonomy" id="300843"/>
    <lineage>
        <taxon>Eukaryota</taxon>
        <taxon>Viridiplantae</taxon>
        <taxon>Streptophyta</taxon>
        <taxon>Embryophyta</taxon>
        <taxon>Tracheophyta</taxon>
        <taxon>Spermatophyta</taxon>
        <taxon>Magnoliopsida</taxon>
        <taxon>eudicotyledons</taxon>
        <taxon>Gunneridae</taxon>
        <taxon>Pentapetalae</taxon>
        <taxon>asterids</taxon>
        <taxon>lamiids</taxon>
        <taxon>Lamiales</taxon>
        <taxon>Pedaliaceae</taxon>
        <taxon>Sesamum</taxon>
    </lineage>
</organism>
<evidence type="ECO:0000256" key="3">
    <source>
        <dbReference type="PROSITE-ProRule" id="PRU00708"/>
    </source>
</evidence>
<feature type="repeat" description="PPR" evidence="3">
    <location>
        <begin position="373"/>
        <end position="407"/>
    </location>
</feature>
<proteinExistence type="inferred from homology"/>
<dbReference type="InterPro" id="IPR011990">
    <property type="entry name" value="TPR-like_helical_dom_sf"/>
</dbReference>
<comment type="similarity">
    <text evidence="1">Belongs to the PPR family. P subfamily.</text>
</comment>
<dbReference type="InterPro" id="IPR051240">
    <property type="entry name" value="Mito_RNA-Proc/Resp"/>
</dbReference>
<accession>A0AAW2TWH4</accession>
<name>A0AAW2TWH4_SESRA</name>
<dbReference type="PANTHER" id="PTHR47933">
    <property type="entry name" value="PENTATRICOPEPTIDE REPEAT-CONTAINING PROTEIN 1, MITOCHONDRIAL"/>
    <property type="match status" value="1"/>
</dbReference>
<reference evidence="4" key="1">
    <citation type="submission" date="2020-06" db="EMBL/GenBank/DDBJ databases">
        <authorList>
            <person name="Li T."/>
            <person name="Hu X."/>
            <person name="Zhang T."/>
            <person name="Song X."/>
            <person name="Zhang H."/>
            <person name="Dai N."/>
            <person name="Sheng W."/>
            <person name="Hou X."/>
            <person name="Wei L."/>
        </authorList>
    </citation>
    <scope>NUCLEOTIDE SEQUENCE</scope>
    <source>
        <strain evidence="4">G02</strain>
        <tissue evidence="4">Leaf</tissue>
    </source>
</reference>
<dbReference type="EMBL" id="JACGWJ010000007">
    <property type="protein sequence ID" value="KAL0408914.1"/>
    <property type="molecule type" value="Genomic_DNA"/>
</dbReference>
<dbReference type="AlphaFoldDB" id="A0AAW2TWH4"/>
<sequence>MTLCVIASKSLIPPKNLSSLYYFCSLNIDFSFKVRFIFVSSLAQHFHCSSELNNHSFKPAGDVGSNGTVTIRDCKIKSSYGLYQNLILKTATENPGVFRDIHWVVPDYFNALVIDSDLFLSVVNSIKNRPRMVLKIFRWAEGQKGFKHSEFVFCSVLEVLVQNGFMRSAYWVMERVINANMHSIVNVLTDGYLGIEVTCKVLDLLLWLYSKKSDVERCLWVFDKMVRNGFLPDVKNCNRILRLLRDRDLVGAGPITGDAEEGLPSNDVTFNVLINGLSKKGMLVEALGLGEEMILRGALPTVSTYNAFMHGYCKQGRDRESTDGKNVFNNEMQGLEPDRIAYTTCIAGELKLGDSYAAFKLQEEMLAKGFPPDVITYNVFVDGISKLGDLEQACELLQKMIQDGVVPDQVTYTSIIHAHLELGTLEKQRVVS</sequence>
<gene>
    <name evidence="4" type="ORF">Sradi_1825800</name>
</gene>
<dbReference type="PANTHER" id="PTHR47933:SF14">
    <property type="entry name" value="PENTATRICOPEPTIDE REPEAT (PPR) SUPERFAMILY PROTEIN"/>
    <property type="match status" value="1"/>
</dbReference>
<dbReference type="InterPro" id="IPR002885">
    <property type="entry name" value="PPR_rpt"/>
</dbReference>
<reference evidence="4" key="2">
    <citation type="journal article" date="2024" name="Plant">
        <title>Genomic evolution and insights into agronomic trait innovations of Sesamum species.</title>
        <authorList>
            <person name="Miao H."/>
            <person name="Wang L."/>
            <person name="Qu L."/>
            <person name="Liu H."/>
            <person name="Sun Y."/>
            <person name="Le M."/>
            <person name="Wang Q."/>
            <person name="Wei S."/>
            <person name="Zheng Y."/>
            <person name="Lin W."/>
            <person name="Duan Y."/>
            <person name="Cao H."/>
            <person name="Xiong S."/>
            <person name="Wang X."/>
            <person name="Wei L."/>
            <person name="Li C."/>
            <person name="Ma Q."/>
            <person name="Ju M."/>
            <person name="Zhao R."/>
            <person name="Li G."/>
            <person name="Mu C."/>
            <person name="Tian Q."/>
            <person name="Mei H."/>
            <person name="Zhang T."/>
            <person name="Gao T."/>
            <person name="Zhang H."/>
        </authorList>
    </citation>
    <scope>NUCLEOTIDE SEQUENCE</scope>
    <source>
        <strain evidence="4">G02</strain>
    </source>
</reference>
<comment type="caution">
    <text evidence="4">The sequence shown here is derived from an EMBL/GenBank/DDBJ whole genome shotgun (WGS) entry which is preliminary data.</text>
</comment>